<dbReference type="GO" id="GO:0022857">
    <property type="term" value="F:transmembrane transporter activity"/>
    <property type="evidence" value="ECO:0007669"/>
    <property type="project" value="InterPro"/>
</dbReference>
<evidence type="ECO:0000256" key="5">
    <source>
        <dbReference type="ARBA" id="ARBA00023136"/>
    </source>
</evidence>
<evidence type="ECO:0000256" key="1">
    <source>
        <dbReference type="ARBA" id="ARBA00004651"/>
    </source>
</evidence>
<comment type="caution">
    <text evidence="7">The sequence shown here is derived from an EMBL/GenBank/DDBJ whole genome shotgun (WGS) entry which is preliminary data.</text>
</comment>
<evidence type="ECO:0000313" key="7">
    <source>
        <dbReference type="EMBL" id="OAS20640.1"/>
    </source>
</evidence>
<organism evidence="7 8">
    <name type="scientific">Paenibacillus oryzisoli</name>
    <dbReference type="NCBI Taxonomy" id="1850517"/>
    <lineage>
        <taxon>Bacteria</taxon>
        <taxon>Bacillati</taxon>
        <taxon>Bacillota</taxon>
        <taxon>Bacilli</taxon>
        <taxon>Bacillales</taxon>
        <taxon>Paenibacillaceae</taxon>
        <taxon>Paenibacillus</taxon>
    </lineage>
</organism>
<keyword evidence="5 6" id="KW-0472">Membrane</keyword>
<dbReference type="Proteomes" id="UP000078454">
    <property type="component" value="Unassembled WGS sequence"/>
</dbReference>
<dbReference type="AlphaFoldDB" id="A0A198AHU7"/>
<feature type="transmembrane region" description="Helical" evidence="6">
    <location>
        <begin position="281"/>
        <end position="304"/>
    </location>
</feature>
<evidence type="ECO:0000313" key="8">
    <source>
        <dbReference type="Proteomes" id="UP000078454"/>
    </source>
</evidence>
<dbReference type="PANTHER" id="PTHR47089">
    <property type="entry name" value="ABC TRANSPORTER, PERMEASE PROTEIN"/>
    <property type="match status" value="1"/>
</dbReference>
<keyword evidence="2" id="KW-1003">Cell membrane</keyword>
<dbReference type="GO" id="GO:0005886">
    <property type="term" value="C:plasma membrane"/>
    <property type="evidence" value="ECO:0007669"/>
    <property type="project" value="UniProtKB-SubCell"/>
</dbReference>
<name>A0A198AHU7_9BACL</name>
<dbReference type="CDD" id="cd06580">
    <property type="entry name" value="TM_PBP1_transp_TpRbsC_like"/>
    <property type="match status" value="1"/>
</dbReference>
<keyword evidence="3 6" id="KW-0812">Transmembrane</keyword>
<feature type="transmembrane region" description="Helical" evidence="6">
    <location>
        <begin position="138"/>
        <end position="159"/>
    </location>
</feature>
<feature type="transmembrane region" description="Helical" evidence="6">
    <location>
        <begin position="12"/>
        <end position="37"/>
    </location>
</feature>
<dbReference type="STRING" id="1850517.A8708_19045"/>
<keyword evidence="8" id="KW-1185">Reference proteome</keyword>
<feature type="transmembrane region" description="Helical" evidence="6">
    <location>
        <begin position="324"/>
        <end position="342"/>
    </location>
</feature>
<feature type="transmembrane region" description="Helical" evidence="6">
    <location>
        <begin position="110"/>
        <end position="131"/>
    </location>
</feature>
<protein>
    <submittedName>
        <fullName evidence="7">ABC transporter permease</fullName>
    </submittedName>
</protein>
<dbReference type="InterPro" id="IPR001851">
    <property type="entry name" value="ABC_transp_permease"/>
</dbReference>
<comment type="subcellular location">
    <subcellularLocation>
        <location evidence="1">Cell membrane</location>
        <topology evidence="1">Multi-pass membrane protein</topology>
    </subcellularLocation>
</comment>
<evidence type="ECO:0000256" key="3">
    <source>
        <dbReference type="ARBA" id="ARBA00022692"/>
    </source>
</evidence>
<sequence>MLKRLFNLSAWIQPLLAIVIGLLGGAIAILLIGGSVIETYAEMWKGAFGNFFYFTNTLTRATPLILVGLGVSIAFRAGFFNMGSEGQMILGALSSAVVALYLPGPPLFKLLAAILSGILAGGIWSAFAGWLDAKFRMNLIITTLLLNYIAALFAGYIVAYPLKDTSGSAALAQTMMIDKGVWLPKLFQGMSIHGGFIIAIVLAILLFLFIKYTVAGYEVRMLGYNPLFAAYGGVNRRKVMLTSMFASGGFAGLAGAVEVLGMQYRYTDGMISNPGYAWSGIMATLLSGAHPLGTALASVLLAALQTGGMGVERNTDIPLQISSVIQSLLILFVTAKISFTLWKRRKGGKGDAASS</sequence>
<dbReference type="OrthoDB" id="45037at2"/>
<reference evidence="7 8" key="1">
    <citation type="submission" date="2016-05" db="EMBL/GenBank/DDBJ databases">
        <title>Paenibacillus sp. 1ZS3-15 nov., isolated from the rhizosphere soil.</title>
        <authorList>
            <person name="Zhang X.X."/>
            <person name="Zhang J."/>
        </authorList>
    </citation>
    <scope>NUCLEOTIDE SEQUENCE [LARGE SCALE GENOMIC DNA]</scope>
    <source>
        <strain evidence="7 8">1ZS3-15</strain>
    </source>
</reference>
<proteinExistence type="predicted"/>
<feature type="transmembrane region" description="Helical" evidence="6">
    <location>
        <begin position="190"/>
        <end position="210"/>
    </location>
</feature>
<feature type="transmembrane region" description="Helical" evidence="6">
    <location>
        <begin position="240"/>
        <end position="260"/>
    </location>
</feature>
<dbReference type="EMBL" id="LYPB01000050">
    <property type="protein sequence ID" value="OAS20640.1"/>
    <property type="molecule type" value="Genomic_DNA"/>
</dbReference>
<evidence type="ECO:0000256" key="6">
    <source>
        <dbReference type="SAM" id="Phobius"/>
    </source>
</evidence>
<evidence type="ECO:0000256" key="4">
    <source>
        <dbReference type="ARBA" id="ARBA00022989"/>
    </source>
</evidence>
<gene>
    <name evidence="7" type="ORF">A8708_19045</name>
</gene>
<keyword evidence="4 6" id="KW-1133">Transmembrane helix</keyword>
<dbReference type="PANTHER" id="PTHR47089:SF1">
    <property type="entry name" value="GUANOSINE ABC TRANSPORTER PERMEASE PROTEIN NUPP"/>
    <property type="match status" value="1"/>
</dbReference>
<dbReference type="Pfam" id="PF02653">
    <property type="entry name" value="BPD_transp_2"/>
    <property type="match status" value="1"/>
</dbReference>
<evidence type="ECO:0000256" key="2">
    <source>
        <dbReference type="ARBA" id="ARBA00022475"/>
    </source>
</evidence>
<accession>A0A198AHU7</accession>
<feature type="transmembrane region" description="Helical" evidence="6">
    <location>
        <begin position="57"/>
        <end position="75"/>
    </location>
</feature>
<dbReference type="RefSeq" id="WP_068663264.1">
    <property type="nucleotide sequence ID" value="NZ_LYPB01000050.1"/>
</dbReference>